<dbReference type="EMBL" id="QLYX01000016">
    <property type="protein sequence ID" value="RAY11943.1"/>
    <property type="molecule type" value="Genomic_DNA"/>
</dbReference>
<dbReference type="Proteomes" id="UP000251891">
    <property type="component" value="Unassembled WGS sequence"/>
</dbReference>
<gene>
    <name evidence="1" type="ORF">DPM19_28180</name>
</gene>
<accession>A0A365H179</accession>
<reference evidence="1 2" key="1">
    <citation type="submission" date="2018-06" db="EMBL/GenBank/DDBJ databases">
        <title>Actinomadura craniellae sp. nov. isolated from marine sponge Craniella sp.</title>
        <authorList>
            <person name="Li L."/>
            <person name="Xu Q.H."/>
            <person name="Lin H.W."/>
            <person name="Lu Y.H."/>
        </authorList>
    </citation>
    <scope>NUCLEOTIDE SEQUENCE [LARGE SCALE GENOMIC DNA]</scope>
    <source>
        <strain evidence="1 2">LHW63021</strain>
    </source>
</reference>
<protein>
    <submittedName>
        <fullName evidence="1">Uncharacterized protein</fullName>
    </submittedName>
</protein>
<name>A0A365H179_9ACTN</name>
<evidence type="ECO:0000313" key="1">
    <source>
        <dbReference type="EMBL" id="RAY11943.1"/>
    </source>
</evidence>
<comment type="caution">
    <text evidence="1">The sequence shown here is derived from an EMBL/GenBank/DDBJ whole genome shotgun (WGS) entry which is preliminary data.</text>
</comment>
<organism evidence="1 2">
    <name type="scientific">Actinomadura craniellae</name>
    <dbReference type="NCBI Taxonomy" id="2231787"/>
    <lineage>
        <taxon>Bacteria</taxon>
        <taxon>Bacillati</taxon>
        <taxon>Actinomycetota</taxon>
        <taxon>Actinomycetes</taxon>
        <taxon>Streptosporangiales</taxon>
        <taxon>Thermomonosporaceae</taxon>
        <taxon>Actinomadura</taxon>
    </lineage>
</organism>
<dbReference type="OrthoDB" id="3296614at2"/>
<keyword evidence="2" id="KW-1185">Reference proteome</keyword>
<proteinExistence type="predicted"/>
<dbReference type="AlphaFoldDB" id="A0A365H179"/>
<evidence type="ECO:0000313" key="2">
    <source>
        <dbReference type="Proteomes" id="UP000251891"/>
    </source>
</evidence>
<sequence length="102" mass="11590">MRYADSRAYALPEDLALLEGPVSGVVELPRRLDWSEQHVYDLDDPAQLGLMYERVIREASSQEDLAAYLNAQVLAACWGRLYLPVQVRRLWESRFPLLAAAA</sequence>